<dbReference type="EMBL" id="GBRH01260570">
    <property type="protein sequence ID" value="JAD37325.1"/>
    <property type="molecule type" value="Transcribed_RNA"/>
</dbReference>
<sequence>MRYRFLSGDFCGPSFLQGYMMPKWKYISMFSLHCAQFTFFISCLIYALQS</sequence>
<accession>A0A0A8ZKR1</accession>
<protein>
    <submittedName>
        <fullName evidence="2">Uncharacterized protein</fullName>
    </submittedName>
</protein>
<name>A0A0A8ZKR1_ARUDO</name>
<proteinExistence type="predicted"/>
<reference evidence="2" key="2">
    <citation type="journal article" date="2015" name="Data Brief">
        <title>Shoot transcriptome of the giant reed, Arundo donax.</title>
        <authorList>
            <person name="Barrero R.A."/>
            <person name="Guerrero F.D."/>
            <person name="Moolhuijzen P."/>
            <person name="Goolsby J.A."/>
            <person name="Tidwell J."/>
            <person name="Bellgard S.E."/>
            <person name="Bellgard M.I."/>
        </authorList>
    </citation>
    <scope>NUCLEOTIDE SEQUENCE</scope>
    <source>
        <tissue evidence="2">Shoot tissue taken approximately 20 cm above the soil surface</tissue>
    </source>
</reference>
<evidence type="ECO:0000256" key="1">
    <source>
        <dbReference type="SAM" id="Phobius"/>
    </source>
</evidence>
<reference evidence="2" key="1">
    <citation type="submission" date="2014-09" db="EMBL/GenBank/DDBJ databases">
        <authorList>
            <person name="Magalhaes I.L.F."/>
            <person name="Oliveira U."/>
            <person name="Santos F.R."/>
            <person name="Vidigal T.H.D.A."/>
            <person name="Brescovit A.D."/>
            <person name="Santos A.J."/>
        </authorList>
    </citation>
    <scope>NUCLEOTIDE SEQUENCE</scope>
    <source>
        <tissue evidence="2">Shoot tissue taken approximately 20 cm above the soil surface</tissue>
    </source>
</reference>
<feature type="transmembrane region" description="Helical" evidence="1">
    <location>
        <begin position="26"/>
        <end position="48"/>
    </location>
</feature>
<organism evidence="2">
    <name type="scientific">Arundo donax</name>
    <name type="common">Giant reed</name>
    <name type="synonym">Donax arundinaceus</name>
    <dbReference type="NCBI Taxonomy" id="35708"/>
    <lineage>
        <taxon>Eukaryota</taxon>
        <taxon>Viridiplantae</taxon>
        <taxon>Streptophyta</taxon>
        <taxon>Embryophyta</taxon>
        <taxon>Tracheophyta</taxon>
        <taxon>Spermatophyta</taxon>
        <taxon>Magnoliopsida</taxon>
        <taxon>Liliopsida</taxon>
        <taxon>Poales</taxon>
        <taxon>Poaceae</taxon>
        <taxon>PACMAD clade</taxon>
        <taxon>Arundinoideae</taxon>
        <taxon>Arundineae</taxon>
        <taxon>Arundo</taxon>
    </lineage>
</organism>
<dbReference type="AlphaFoldDB" id="A0A0A8ZKR1"/>
<keyword evidence="1" id="KW-1133">Transmembrane helix</keyword>
<keyword evidence="1" id="KW-0812">Transmembrane</keyword>
<keyword evidence="1" id="KW-0472">Membrane</keyword>
<evidence type="ECO:0000313" key="2">
    <source>
        <dbReference type="EMBL" id="JAD37325.1"/>
    </source>
</evidence>